<organism evidence="4 5">
    <name type="scientific">Pseudomonas fragi</name>
    <dbReference type="NCBI Taxonomy" id="296"/>
    <lineage>
        <taxon>Bacteria</taxon>
        <taxon>Pseudomonadati</taxon>
        <taxon>Pseudomonadota</taxon>
        <taxon>Gammaproteobacteria</taxon>
        <taxon>Pseudomonadales</taxon>
        <taxon>Pseudomonadaceae</taxon>
        <taxon>Pseudomonas</taxon>
    </lineage>
</organism>
<dbReference type="SMART" id="SM00981">
    <property type="entry name" value="THUMP"/>
    <property type="match status" value="1"/>
</dbReference>
<dbReference type="InterPro" id="IPR004114">
    <property type="entry name" value="THUMP_dom"/>
</dbReference>
<sequence>MKLIVKVFPEITIKSRPVRMRFVRQLAKNIRTVLRDLDPAVVVTGVWDNIELQTRVSDPKALKEMTERLSCMPGIAHFLQVDEYPLGDFDDIVEKCKLHFGEALAGKIFSVRCKRAGKHPFTSMEVEKYVGSKLRRECGAAGIELKKPEIEVRIEIRDQRLFVIHNQHDSIGGYPLGSLEQQWEDYVPALNYRFTAQDEAFINDLVVTVDVFVLAPHAQRHQKGQAIKTEQKQQHGEGGKLEHSFLLSYAHTVVTDATKGRNRQVQQPGNCPGRGLSDPNIDQPALPPVPGPQPQQEPPERDPQPWVTRPVSKCRER</sequence>
<dbReference type="AlphaFoldDB" id="A0A449IG05"/>
<dbReference type="Proteomes" id="UP000330809">
    <property type="component" value="Unassembled WGS sequence"/>
</dbReference>
<dbReference type="Pfam" id="PF22025">
    <property type="entry name" value="ThiI_fer"/>
    <property type="match status" value="1"/>
</dbReference>
<dbReference type="GO" id="GO:0140741">
    <property type="term" value="F:tRNA-uracil-4 sulfurtransferase activity"/>
    <property type="evidence" value="ECO:0007669"/>
    <property type="project" value="UniProtKB-EC"/>
</dbReference>
<dbReference type="InterPro" id="IPR054173">
    <property type="entry name" value="ThiI_fer"/>
</dbReference>
<keyword evidence="1" id="KW-0694">RNA-binding</keyword>
<dbReference type="PANTHER" id="PTHR43209">
    <property type="entry name" value="TRNA SULFURTRANSFERASE"/>
    <property type="match status" value="1"/>
</dbReference>
<dbReference type="EMBL" id="CAACYJ010000014">
    <property type="protein sequence ID" value="VFB18363.1"/>
    <property type="molecule type" value="Genomic_DNA"/>
</dbReference>
<feature type="region of interest" description="Disordered" evidence="2">
    <location>
        <begin position="220"/>
        <end position="239"/>
    </location>
</feature>
<keyword evidence="4" id="KW-0808">Transferase</keyword>
<protein>
    <submittedName>
        <fullName evidence="4">Thiamine biosynthesis protein</fullName>
        <ecNumber evidence="4">2.8.1.4</ecNumber>
    </submittedName>
</protein>
<dbReference type="GO" id="GO:0005829">
    <property type="term" value="C:cytosol"/>
    <property type="evidence" value="ECO:0007669"/>
    <property type="project" value="TreeGrafter"/>
</dbReference>
<proteinExistence type="predicted"/>
<dbReference type="PROSITE" id="PS51165">
    <property type="entry name" value="THUMP"/>
    <property type="match status" value="1"/>
</dbReference>
<feature type="domain" description="THUMP" evidence="3">
    <location>
        <begin position="63"/>
        <end position="167"/>
    </location>
</feature>
<dbReference type="GO" id="GO:0003723">
    <property type="term" value="F:RNA binding"/>
    <property type="evidence" value="ECO:0007669"/>
    <property type="project" value="UniProtKB-UniRule"/>
</dbReference>
<dbReference type="GO" id="GO:0052837">
    <property type="term" value="P:thiazole biosynthetic process"/>
    <property type="evidence" value="ECO:0007669"/>
    <property type="project" value="TreeGrafter"/>
</dbReference>
<evidence type="ECO:0000256" key="2">
    <source>
        <dbReference type="SAM" id="MobiDB-lite"/>
    </source>
</evidence>
<evidence type="ECO:0000259" key="3">
    <source>
        <dbReference type="PROSITE" id="PS51165"/>
    </source>
</evidence>
<dbReference type="GO" id="GO:0002937">
    <property type="term" value="P:tRNA 4-thiouridine biosynthesis"/>
    <property type="evidence" value="ECO:0007669"/>
    <property type="project" value="TreeGrafter"/>
</dbReference>
<feature type="compositionally biased region" description="Pro residues" evidence="2">
    <location>
        <begin position="285"/>
        <end position="297"/>
    </location>
</feature>
<gene>
    <name evidence="4" type="primary">thiI_2</name>
    <name evidence="4" type="ORF">NCTC10754_00910</name>
</gene>
<feature type="region of interest" description="Disordered" evidence="2">
    <location>
        <begin position="257"/>
        <end position="317"/>
    </location>
</feature>
<dbReference type="SUPFAM" id="SSF143437">
    <property type="entry name" value="THUMP domain-like"/>
    <property type="match status" value="1"/>
</dbReference>
<reference evidence="4 5" key="1">
    <citation type="submission" date="2019-02" db="EMBL/GenBank/DDBJ databases">
        <authorList>
            <consortium name="Pathogen Informatics"/>
        </authorList>
    </citation>
    <scope>NUCLEOTIDE SEQUENCE [LARGE SCALE GENOMIC DNA]</scope>
    <source>
        <strain evidence="4 5">3012STDY7103891</strain>
    </source>
</reference>
<evidence type="ECO:0000313" key="5">
    <source>
        <dbReference type="Proteomes" id="UP000330809"/>
    </source>
</evidence>
<dbReference type="Pfam" id="PF02926">
    <property type="entry name" value="THUMP"/>
    <property type="match status" value="1"/>
</dbReference>
<dbReference type="Gene3D" id="3.30.2130.30">
    <property type="match status" value="1"/>
</dbReference>
<dbReference type="EC" id="2.8.1.4" evidence="4"/>
<name>A0A449IG05_PSEFR</name>
<feature type="compositionally biased region" description="Basic and acidic residues" evidence="2">
    <location>
        <begin position="229"/>
        <end position="239"/>
    </location>
</feature>
<dbReference type="CDD" id="cd11716">
    <property type="entry name" value="THUMP_ThiI"/>
    <property type="match status" value="1"/>
</dbReference>
<evidence type="ECO:0000256" key="1">
    <source>
        <dbReference type="PROSITE-ProRule" id="PRU00529"/>
    </source>
</evidence>
<dbReference type="PANTHER" id="PTHR43209:SF1">
    <property type="entry name" value="TRNA SULFURTRANSFERASE"/>
    <property type="match status" value="1"/>
</dbReference>
<dbReference type="InterPro" id="IPR050102">
    <property type="entry name" value="tRNA_sulfurtransferase_ThiI"/>
</dbReference>
<dbReference type="InterPro" id="IPR049962">
    <property type="entry name" value="THUMP_ThiI"/>
</dbReference>
<accession>A0A449IG05</accession>
<evidence type="ECO:0000313" key="4">
    <source>
        <dbReference type="EMBL" id="VFB18363.1"/>
    </source>
</evidence>